<proteinExistence type="predicted"/>
<dbReference type="OrthoDB" id="7206663at2"/>
<keyword evidence="2" id="KW-1185">Reference proteome</keyword>
<sequence length="97" mass="10224">MITPAQIRAARAMLDLTIERLSQESGISALLILQIESGNGYEAGPSDHLALRQALERLGVLFLSSGEAGPGGAGLRLAAADHQEGMRPEELNSTNND</sequence>
<reference evidence="1 2" key="1">
    <citation type="submission" date="2019-06" db="EMBL/GenBank/DDBJ databases">
        <title>Rhizobium sp. CL12 isolated from roots of soybean.</title>
        <authorList>
            <person name="Wang C."/>
        </authorList>
    </citation>
    <scope>NUCLEOTIDE SEQUENCE [LARGE SCALE GENOMIC DNA]</scope>
    <source>
        <strain evidence="1 2">CL12</strain>
    </source>
</reference>
<dbReference type="EMBL" id="VFYP01000001">
    <property type="protein sequence ID" value="TPP10668.1"/>
    <property type="molecule type" value="Genomic_DNA"/>
</dbReference>
<name>A0A504U6K1_9HYPH</name>
<dbReference type="Gene3D" id="1.10.260.40">
    <property type="entry name" value="lambda repressor-like DNA-binding domains"/>
    <property type="match status" value="1"/>
</dbReference>
<dbReference type="RefSeq" id="WP_140826998.1">
    <property type="nucleotide sequence ID" value="NZ_VFYP01000001.1"/>
</dbReference>
<comment type="caution">
    <text evidence="1">The sequence shown here is derived from an EMBL/GenBank/DDBJ whole genome shotgun (WGS) entry which is preliminary data.</text>
</comment>
<dbReference type="AlphaFoldDB" id="A0A504U6K1"/>
<evidence type="ECO:0000313" key="1">
    <source>
        <dbReference type="EMBL" id="TPP10668.1"/>
    </source>
</evidence>
<dbReference type="InterPro" id="IPR010982">
    <property type="entry name" value="Lambda_DNA-bd_dom_sf"/>
</dbReference>
<evidence type="ECO:0000313" key="2">
    <source>
        <dbReference type="Proteomes" id="UP000316429"/>
    </source>
</evidence>
<dbReference type="Proteomes" id="UP000316429">
    <property type="component" value="Unassembled WGS sequence"/>
</dbReference>
<evidence type="ECO:0008006" key="3">
    <source>
        <dbReference type="Google" id="ProtNLM"/>
    </source>
</evidence>
<accession>A0A504U6K1</accession>
<protein>
    <recommendedName>
        <fullName evidence="3">Helix-turn-helix transcriptional regulator</fullName>
    </recommendedName>
</protein>
<dbReference type="GO" id="GO:0003677">
    <property type="term" value="F:DNA binding"/>
    <property type="evidence" value="ECO:0007669"/>
    <property type="project" value="InterPro"/>
</dbReference>
<gene>
    <name evidence="1" type="ORF">FJQ55_07445</name>
</gene>
<dbReference type="SUPFAM" id="SSF47413">
    <property type="entry name" value="lambda repressor-like DNA-binding domains"/>
    <property type="match status" value="1"/>
</dbReference>
<organism evidence="1 2">
    <name type="scientific">Rhizobium glycinendophyticum</name>
    <dbReference type="NCBI Taxonomy" id="2589807"/>
    <lineage>
        <taxon>Bacteria</taxon>
        <taxon>Pseudomonadati</taxon>
        <taxon>Pseudomonadota</taxon>
        <taxon>Alphaproteobacteria</taxon>
        <taxon>Hyphomicrobiales</taxon>
        <taxon>Rhizobiaceae</taxon>
        <taxon>Rhizobium/Agrobacterium group</taxon>
        <taxon>Rhizobium</taxon>
    </lineage>
</organism>